<dbReference type="PANTHER" id="PTHR30487">
    <property type="entry name" value="TYPE 4 PREPILIN-LIKE PROTEINS LEADER PEPTIDE-PROCESSING ENZYME"/>
    <property type="match status" value="1"/>
</dbReference>
<dbReference type="AlphaFoldDB" id="A0A9D2RN18"/>
<dbReference type="EC" id="3.4.23.43" evidence="4"/>
<evidence type="ECO:0000256" key="1">
    <source>
        <dbReference type="ARBA" id="ARBA00005801"/>
    </source>
</evidence>
<dbReference type="PANTHER" id="PTHR30487:SF0">
    <property type="entry name" value="PREPILIN LEADER PEPTIDASE_N-METHYLTRANSFERASE-RELATED"/>
    <property type="match status" value="1"/>
</dbReference>
<reference evidence="4" key="1">
    <citation type="journal article" date="2021" name="PeerJ">
        <title>Extensive microbial diversity within the chicken gut microbiome revealed by metagenomics and culture.</title>
        <authorList>
            <person name="Gilroy R."/>
            <person name="Ravi A."/>
            <person name="Getino M."/>
            <person name="Pursley I."/>
            <person name="Horton D.L."/>
            <person name="Alikhan N.F."/>
            <person name="Baker D."/>
            <person name="Gharbi K."/>
            <person name="Hall N."/>
            <person name="Watson M."/>
            <person name="Adriaenssens E.M."/>
            <person name="Foster-Nyarko E."/>
            <person name="Jarju S."/>
            <person name="Secka A."/>
            <person name="Antonio M."/>
            <person name="Oren A."/>
            <person name="Chaudhuri R.R."/>
            <person name="La Ragione R."/>
            <person name="Hildebrand F."/>
            <person name="Pallen M.J."/>
        </authorList>
    </citation>
    <scope>NUCLEOTIDE SEQUENCE</scope>
    <source>
        <strain evidence="4">CHK188-4685</strain>
    </source>
</reference>
<feature type="transmembrane region" description="Helical" evidence="2">
    <location>
        <begin position="87"/>
        <end position="113"/>
    </location>
</feature>
<comment type="caution">
    <text evidence="4">The sequence shown here is derived from an EMBL/GenBank/DDBJ whole genome shotgun (WGS) entry which is preliminary data.</text>
</comment>
<evidence type="ECO:0000313" key="5">
    <source>
        <dbReference type="Proteomes" id="UP000886804"/>
    </source>
</evidence>
<evidence type="ECO:0000256" key="2">
    <source>
        <dbReference type="SAM" id="Phobius"/>
    </source>
</evidence>
<comment type="similarity">
    <text evidence="1">Belongs to the peptidase A24 family.</text>
</comment>
<protein>
    <submittedName>
        <fullName evidence="4">Prepilin peptidase</fullName>
        <ecNumber evidence="4">3.4.23.43</ecNumber>
    </submittedName>
</protein>
<dbReference type="GO" id="GO:0006465">
    <property type="term" value="P:signal peptide processing"/>
    <property type="evidence" value="ECO:0007669"/>
    <property type="project" value="TreeGrafter"/>
</dbReference>
<name>A0A9D2RN18_9FIRM</name>
<dbReference type="Pfam" id="PF01478">
    <property type="entry name" value="Peptidase_A24"/>
    <property type="match status" value="1"/>
</dbReference>
<accession>A0A9D2RN18</accession>
<keyword evidence="2" id="KW-1133">Transmembrane helix</keyword>
<dbReference type="GO" id="GO:0005886">
    <property type="term" value="C:plasma membrane"/>
    <property type="evidence" value="ECO:0007669"/>
    <property type="project" value="TreeGrafter"/>
</dbReference>
<dbReference type="Proteomes" id="UP000886804">
    <property type="component" value="Unassembled WGS sequence"/>
</dbReference>
<dbReference type="InterPro" id="IPR050882">
    <property type="entry name" value="Prepilin_peptidase/N-MTase"/>
</dbReference>
<keyword evidence="2" id="KW-0812">Transmembrane</keyword>
<organism evidence="4 5">
    <name type="scientific">Candidatus Enterocloster faecavium</name>
    <dbReference type="NCBI Taxonomy" id="2838560"/>
    <lineage>
        <taxon>Bacteria</taxon>
        <taxon>Bacillati</taxon>
        <taxon>Bacillota</taxon>
        <taxon>Clostridia</taxon>
        <taxon>Lachnospirales</taxon>
        <taxon>Lachnospiraceae</taxon>
        <taxon>Enterocloster</taxon>
    </lineage>
</organism>
<sequence length="186" mass="19701">MYEKGAAAIFLAAVFWWDVRKRKIPNKLLAAGAAAGAFFLAADGLEGQGPKEALELLASGFGVGMLVLFAGFWLWAARMIGAGDVKLAAVLAGWLGPGLGGKGIGLGMVLGAVWSLGKLIRQGNVLGPFLQLAAYGRECIREKKWKPYGRWKRDGQKAVIPLGACMALGTAIAAALPVFREILYKI</sequence>
<evidence type="ECO:0000313" key="4">
    <source>
        <dbReference type="EMBL" id="HJB08452.1"/>
    </source>
</evidence>
<feature type="transmembrane region" description="Helical" evidence="2">
    <location>
        <begin position="28"/>
        <end position="45"/>
    </location>
</feature>
<gene>
    <name evidence="4" type="ORF">H9716_11425</name>
</gene>
<evidence type="ECO:0000259" key="3">
    <source>
        <dbReference type="Pfam" id="PF01478"/>
    </source>
</evidence>
<reference evidence="4" key="2">
    <citation type="submission" date="2021-04" db="EMBL/GenBank/DDBJ databases">
        <authorList>
            <person name="Gilroy R."/>
        </authorList>
    </citation>
    <scope>NUCLEOTIDE SEQUENCE</scope>
    <source>
        <strain evidence="4">CHK188-4685</strain>
    </source>
</reference>
<keyword evidence="2" id="KW-0472">Membrane</keyword>
<dbReference type="GO" id="GO:0004190">
    <property type="term" value="F:aspartic-type endopeptidase activity"/>
    <property type="evidence" value="ECO:0007669"/>
    <property type="project" value="UniProtKB-EC"/>
</dbReference>
<dbReference type="InterPro" id="IPR000045">
    <property type="entry name" value="Prepilin_IV_endopep_pep"/>
</dbReference>
<dbReference type="Gene3D" id="1.20.120.1220">
    <property type="match status" value="1"/>
</dbReference>
<feature type="transmembrane region" description="Helical" evidence="2">
    <location>
        <begin position="158"/>
        <end position="179"/>
    </location>
</feature>
<keyword evidence="4" id="KW-0378">Hydrolase</keyword>
<dbReference type="EMBL" id="DWYS01000137">
    <property type="protein sequence ID" value="HJB08452.1"/>
    <property type="molecule type" value="Genomic_DNA"/>
</dbReference>
<proteinExistence type="inferred from homology"/>
<feature type="transmembrane region" description="Helical" evidence="2">
    <location>
        <begin position="57"/>
        <end position="75"/>
    </location>
</feature>
<feature type="domain" description="Prepilin type IV endopeptidase peptidase" evidence="3">
    <location>
        <begin position="7"/>
        <end position="115"/>
    </location>
</feature>